<accession>A0A096XCY6</accession>
<name>A0A096XCY6_COXBE</name>
<reference evidence="2" key="1">
    <citation type="submission" date="2013-10" db="EMBL/GenBank/DDBJ databases">
        <title>Genetic characteristic of Coxiella burnetii strains obtained from different sources based on virulence-associated genes analysis.</title>
        <authorList>
            <person name="Romanova E.V."/>
            <person name="Freylikhman O.A."/>
            <person name="Panfyerova Y.A."/>
            <person name="Tokarevich N.K."/>
        </authorList>
    </citation>
    <scope>NUCLEOTIDE SEQUENCE</scope>
    <source>
        <strain evidence="2">M-44</strain>
    </source>
</reference>
<dbReference type="AlphaFoldDB" id="A0A096XCY6"/>
<keyword evidence="1" id="KW-1133">Transmembrane helix</keyword>
<organism evidence="2">
    <name type="scientific">Coxiella burnetii</name>
    <dbReference type="NCBI Taxonomy" id="777"/>
    <lineage>
        <taxon>Bacteria</taxon>
        <taxon>Pseudomonadati</taxon>
        <taxon>Pseudomonadota</taxon>
        <taxon>Gammaproteobacteria</taxon>
        <taxon>Legionellales</taxon>
        <taxon>Coxiellaceae</taxon>
        <taxon>Coxiella</taxon>
    </lineage>
</organism>
<protein>
    <submittedName>
        <fullName evidence="2">IcmD</fullName>
    </submittedName>
</protein>
<keyword evidence="1" id="KW-0812">Transmembrane</keyword>
<dbReference type="RefSeq" id="WP_005769614.1">
    <property type="nucleotide sequence ID" value="NZ_AP019757.1"/>
</dbReference>
<evidence type="ECO:0000256" key="1">
    <source>
        <dbReference type="SAM" id="Phobius"/>
    </source>
</evidence>
<keyword evidence="1" id="KW-0472">Membrane</keyword>
<dbReference type="PATRIC" id="fig|777.21.peg.2074"/>
<sequence length="138" mass="14272">MQTKTMRLFRILLGPLLVLSGVIGVLFAGTTLAAVDPVSLTSIAKNVDTSVAELATVLSDISLIAGVGFVMASFFKFHQHKLNPTQVPISQGVTLLLIGAGLVLFPTMLPTAKQAIFGKSATIAKVGGGQIHSIIGSS</sequence>
<dbReference type="OMA" id="MVIMQTK"/>
<feature type="transmembrane region" description="Helical" evidence="1">
    <location>
        <begin position="89"/>
        <end position="109"/>
    </location>
</feature>
<dbReference type="EMBL" id="KF765480">
    <property type="protein sequence ID" value="AHG26221.1"/>
    <property type="molecule type" value="Genomic_DNA"/>
</dbReference>
<gene>
    <name evidence="2" type="primary">icmD</name>
</gene>
<feature type="transmembrane region" description="Helical" evidence="1">
    <location>
        <begin position="57"/>
        <end position="77"/>
    </location>
</feature>
<evidence type="ECO:0000313" key="2">
    <source>
        <dbReference type="EMBL" id="AHG26221.1"/>
    </source>
</evidence>
<feature type="non-terminal residue" evidence="2">
    <location>
        <position position="1"/>
    </location>
</feature>
<proteinExistence type="predicted"/>